<dbReference type="InterPro" id="IPR016117">
    <property type="entry name" value="ArgJ-like_dom_sf"/>
</dbReference>
<comment type="catalytic activity">
    <reaction evidence="9 10">
        <text>N(2)-acetyl-L-ornithine + L-glutamate = N-acetyl-L-glutamate + L-ornithine</text>
        <dbReference type="Rhea" id="RHEA:15349"/>
        <dbReference type="ChEBI" id="CHEBI:29985"/>
        <dbReference type="ChEBI" id="CHEBI:44337"/>
        <dbReference type="ChEBI" id="CHEBI:46911"/>
        <dbReference type="ChEBI" id="CHEBI:57805"/>
        <dbReference type="EC" id="2.3.1.35"/>
    </reaction>
</comment>
<evidence type="ECO:0000256" key="3">
    <source>
        <dbReference type="ARBA" id="ARBA00022571"/>
    </source>
</evidence>
<feature type="active site" description="Nucleophile" evidence="10">
    <location>
        <position position="306"/>
    </location>
</feature>
<comment type="subunit">
    <text evidence="2">Heterotetramer of two alpha and two beta chains.</text>
</comment>
<dbReference type="EC" id="2.3.1.1" evidence="10"/>
<evidence type="ECO:0000256" key="8">
    <source>
        <dbReference type="ARBA" id="ARBA00023315"/>
    </source>
</evidence>
<organism evidence="11 12">
    <name type="scientific">Apatococcus lobatus</name>
    <dbReference type="NCBI Taxonomy" id="904363"/>
    <lineage>
        <taxon>Eukaryota</taxon>
        <taxon>Viridiplantae</taxon>
        <taxon>Chlorophyta</taxon>
        <taxon>core chlorophytes</taxon>
        <taxon>Trebouxiophyceae</taxon>
        <taxon>Chlorellales</taxon>
        <taxon>Chlorellaceae</taxon>
        <taxon>Apatococcus</taxon>
    </lineage>
</organism>
<dbReference type="HAMAP" id="MF_01106">
    <property type="entry name" value="ArgJ"/>
    <property type="match status" value="1"/>
</dbReference>
<comment type="subcellular location">
    <subcellularLocation>
        <location evidence="10">Plastid</location>
        <location evidence="10">Chloroplast</location>
    </subcellularLocation>
</comment>
<dbReference type="SUPFAM" id="SSF56266">
    <property type="entry name" value="DmpA/ArgJ-like"/>
    <property type="match status" value="1"/>
</dbReference>
<dbReference type="PANTHER" id="PTHR23100:SF0">
    <property type="entry name" value="ARGININE BIOSYNTHESIS BIFUNCTIONAL PROTEIN ARGJ, MITOCHONDRIAL"/>
    <property type="match status" value="1"/>
</dbReference>
<dbReference type="PANTHER" id="PTHR23100">
    <property type="entry name" value="ARGININE BIOSYNTHESIS BIFUNCTIONAL PROTEIN ARGJ"/>
    <property type="match status" value="1"/>
</dbReference>
<proteinExistence type="inferred from homology"/>
<keyword evidence="4 10" id="KW-0028">Amino-acid biosynthesis</keyword>
<comment type="pathway">
    <text evidence="10">Amino-acid biosynthesis; L-arginine biosynthesis; L-ornithine and N-acetyl-L-glutamate from L-glutamate and N(2)-acetyl-L-ornithine (cyclic): step 1/1.</text>
</comment>
<dbReference type="FunFam" id="3.10.20.340:FF:000001">
    <property type="entry name" value="Arginine biosynthesis bifunctional protein ArgJ, chloroplastic"/>
    <property type="match status" value="1"/>
</dbReference>
<dbReference type="Proteomes" id="UP001438707">
    <property type="component" value="Unassembled WGS sequence"/>
</dbReference>
<feature type="binding site" evidence="10">
    <location>
        <position position="306"/>
    </location>
    <ligand>
        <name>substrate</name>
    </ligand>
</feature>
<evidence type="ECO:0000256" key="7">
    <source>
        <dbReference type="ARBA" id="ARBA00023268"/>
    </source>
</evidence>
<dbReference type="NCBIfam" id="NF003802">
    <property type="entry name" value="PRK05388.1"/>
    <property type="match status" value="1"/>
</dbReference>
<gene>
    <name evidence="11" type="ORF">WJX74_001937</name>
</gene>
<dbReference type="EC" id="2.3.1.35" evidence="10"/>
<protein>
    <recommendedName>
        <fullName evidence="10">Arginine biosynthesis bifunctional protein ArgJ, chloroplastic</fullName>
    </recommendedName>
    <domain>
        <recommendedName>
            <fullName evidence="10">Glutamate N-acetyltransferase</fullName>
            <shortName evidence="10">GAT</shortName>
            <ecNumber evidence="10">2.3.1.35</ecNumber>
        </recommendedName>
        <alternativeName>
            <fullName evidence="10">Ornithine acetyltransferase</fullName>
            <shortName evidence="10">OATase</shortName>
        </alternativeName>
        <alternativeName>
            <fullName evidence="10">Ornithine transacetylase</fullName>
        </alternativeName>
    </domain>
    <domain>
        <recommendedName>
            <fullName evidence="10">Amino-acid acetyltransferase</fullName>
            <ecNumber evidence="10">2.3.1.1</ecNumber>
        </recommendedName>
        <alternativeName>
            <fullName evidence="10">N-acetylglutamate synthase</fullName>
            <shortName evidence="10">AGS</shortName>
        </alternativeName>
    </domain>
    <component>
        <recommendedName>
            <fullName evidence="10">Arginine biosynthesis bifunctional protein ArgJ alpha chain</fullName>
        </recommendedName>
    </component>
    <component>
        <recommendedName>
            <fullName evidence="10">Arginine biosynthesis bifunctional protein ArgJ beta chain</fullName>
        </recommendedName>
    </component>
</protein>
<dbReference type="InterPro" id="IPR002813">
    <property type="entry name" value="Arg_biosynth_ArgJ"/>
</dbReference>
<comment type="subunit">
    <text evidence="10">Heterodimer of an alpha and a beta chain.</text>
</comment>
<comment type="function">
    <text evidence="10">Catalyzes two activities which are involved in the cyclic version of arginine biosynthesis: the synthesis of acetylglutamate from glutamate and acetyl-CoA, and of ornithine by transacetylation between acetylornithine and glutamate.</text>
</comment>
<feature type="binding site" evidence="10">
    <location>
        <position position="520"/>
    </location>
    <ligand>
        <name>substrate</name>
    </ligand>
</feature>
<dbReference type="GO" id="GO:0009507">
    <property type="term" value="C:chloroplast"/>
    <property type="evidence" value="ECO:0007669"/>
    <property type="project" value="UniProtKB-SubCell"/>
</dbReference>
<comment type="caution">
    <text evidence="11">The sequence shown here is derived from an EMBL/GenBank/DDBJ whole genome shotgun (WGS) entry which is preliminary data.</text>
</comment>
<accession>A0AAW1QYG4</accession>
<feature type="site" description="Cleavage; by autolysis" evidence="10">
    <location>
        <begin position="305"/>
        <end position="306"/>
    </location>
</feature>
<evidence type="ECO:0000256" key="1">
    <source>
        <dbReference type="ARBA" id="ARBA00006774"/>
    </source>
</evidence>
<feature type="binding site" evidence="10">
    <location>
        <position position="393"/>
    </location>
    <ligand>
        <name>substrate</name>
    </ligand>
</feature>
<evidence type="ECO:0000313" key="11">
    <source>
        <dbReference type="EMBL" id="KAK9826239.1"/>
    </source>
</evidence>
<keyword evidence="6 10" id="KW-0068">Autocatalytic cleavage</keyword>
<dbReference type="Gene3D" id="3.10.20.340">
    <property type="entry name" value="ArgJ beta chain, C-terminal domain"/>
    <property type="match status" value="1"/>
</dbReference>
<reference evidence="11 12" key="1">
    <citation type="journal article" date="2024" name="Nat. Commun.">
        <title>Phylogenomics reveals the evolutionary origins of lichenization in chlorophyte algae.</title>
        <authorList>
            <person name="Puginier C."/>
            <person name="Libourel C."/>
            <person name="Otte J."/>
            <person name="Skaloud P."/>
            <person name="Haon M."/>
            <person name="Grisel S."/>
            <person name="Petersen M."/>
            <person name="Berrin J.G."/>
            <person name="Delaux P.M."/>
            <person name="Dal Grande F."/>
            <person name="Keller J."/>
        </authorList>
    </citation>
    <scope>NUCLEOTIDE SEQUENCE [LARGE SCALE GENOMIC DNA]</scope>
    <source>
        <strain evidence="11 12">SAG 2145</strain>
    </source>
</reference>
<dbReference type="NCBIfam" id="TIGR00120">
    <property type="entry name" value="ArgJ"/>
    <property type="match status" value="1"/>
</dbReference>
<feature type="binding site" evidence="10">
    <location>
        <position position="525"/>
    </location>
    <ligand>
        <name>substrate</name>
    </ligand>
</feature>
<dbReference type="GO" id="GO:0004042">
    <property type="term" value="F:L-glutamate N-acetyltransferase activity"/>
    <property type="evidence" value="ECO:0007669"/>
    <property type="project" value="UniProtKB-UniRule"/>
</dbReference>
<dbReference type="GO" id="GO:0006526">
    <property type="term" value="P:L-arginine biosynthetic process"/>
    <property type="evidence" value="ECO:0007669"/>
    <property type="project" value="UniProtKB-UniRule"/>
</dbReference>
<dbReference type="FunFam" id="3.60.70.12:FF:000001">
    <property type="entry name" value="Arginine biosynthesis bifunctional protein ArgJ, chloroplastic"/>
    <property type="match status" value="1"/>
</dbReference>
<feature type="chain" id="PRO_5043064194" description="Arginine biosynthesis bifunctional protein ArgJ alpha chain" evidence="10">
    <location>
        <begin position="1"/>
        <end position="305"/>
    </location>
</feature>
<keyword evidence="3 10" id="KW-0055">Arginine biosynthesis</keyword>
<keyword evidence="10" id="KW-0150">Chloroplast</keyword>
<feature type="site" description="Involved in the stabilization of negative charge on the oxyanion by the formation of the oxyanion hole" evidence="10">
    <location>
        <position position="231"/>
    </location>
</feature>
<evidence type="ECO:0000256" key="9">
    <source>
        <dbReference type="ARBA" id="ARBA00049439"/>
    </source>
</evidence>
<evidence type="ECO:0000256" key="5">
    <source>
        <dbReference type="ARBA" id="ARBA00022679"/>
    </source>
</evidence>
<keyword evidence="5 10" id="KW-0808">Transferase</keyword>
<evidence type="ECO:0000256" key="10">
    <source>
        <dbReference type="HAMAP-Rule" id="MF_03124"/>
    </source>
</evidence>
<name>A0AAW1QYG4_9CHLO</name>
<dbReference type="EMBL" id="JALJOS010000021">
    <property type="protein sequence ID" value="KAK9826239.1"/>
    <property type="molecule type" value="Genomic_DNA"/>
</dbReference>
<dbReference type="AlphaFoldDB" id="A0AAW1QYG4"/>
<evidence type="ECO:0000256" key="4">
    <source>
        <dbReference type="ARBA" id="ARBA00022605"/>
    </source>
</evidence>
<comment type="similarity">
    <text evidence="1 10">Belongs to the ArgJ family.</text>
</comment>
<feature type="binding site" evidence="10">
    <location>
        <position position="269"/>
    </location>
    <ligand>
        <name>substrate</name>
    </ligand>
</feature>
<feature type="site" description="Involved in the stabilization of negative charge on the oxyanion by the formation of the oxyanion hole" evidence="10">
    <location>
        <position position="230"/>
    </location>
</feature>
<dbReference type="GO" id="GO:0004358">
    <property type="term" value="F:L-glutamate N-acetyltransferase activity, acting on acetyl-L-ornithine as donor"/>
    <property type="evidence" value="ECO:0007669"/>
    <property type="project" value="UniProtKB-UniRule"/>
</dbReference>
<dbReference type="InterPro" id="IPR042195">
    <property type="entry name" value="ArgJ_beta_C"/>
</dbReference>
<keyword evidence="10" id="KW-0934">Plastid</keyword>
<dbReference type="Pfam" id="PF01960">
    <property type="entry name" value="ArgJ"/>
    <property type="match status" value="1"/>
</dbReference>
<keyword evidence="12" id="KW-1185">Reference proteome</keyword>
<dbReference type="GO" id="GO:0006592">
    <property type="term" value="P:ornithine biosynthetic process"/>
    <property type="evidence" value="ECO:0007669"/>
    <property type="project" value="TreeGrafter"/>
</dbReference>
<evidence type="ECO:0000256" key="2">
    <source>
        <dbReference type="ARBA" id="ARBA00011475"/>
    </source>
</evidence>
<evidence type="ECO:0000256" key="6">
    <source>
        <dbReference type="ARBA" id="ARBA00022813"/>
    </source>
</evidence>
<keyword evidence="8 10" id="KW-0012">Acyltransferase</keyword>
<comment type="catalytic activity">
    <reaction evidence="10">
        <text>L-glutamate + acetyl-CoA = N-acetyl-L-glutamate + CoA + H(+)</text>
        <dbReference type="Rhea" id="RHEA:24292"/>
        <dbReference type="ChEBI" id="CHEBI:15378"/>
        <dbReference type="ChEBI" id="CHEBI:29985"/>
        <dbReference type="ChEBI" id="CHEBI:44337"/>
        <dbReference type="ChEBI" id="CHEBI:57287"/>
        <dbReference type="ChEBI" id="CHEBI:57288"/>
        <dbReference type="EC" id="2.3.1.1"/>
    </reaction>
</comment>
<comment type="pathway">
    <text evidence="10">Amino-acid biosynthesis; L-arginine biosynthesis; N(2)-acetyl-L-ornithine from L-glutamate: step 1/4.</text>
</comment>
<sequence length="525" mass="55212">MSGPWQRSCLQQSHHSVHKADCGAETWSLKIRAGARCHCQHRLRHHAQQYTEPVQNPFSHRGCQELRRYQAQQPGIQRRAGRREVLLSASQQQRALAASTSFELPAAPILIPEGRWQEIDGCVCAPKGFKAQGMHGGLRAATKKADLALIVADEPAIAAGVFTRNVMCAAPVNYCRQILSQKDTCRAVLINAGQANAATGDQGYQDCITSADALASALGVDSSDILLQSTGVIGRRIKIDELVQAVPQIAADLENSAEAALHAAVAITTTDLVSKSAAIETSIGGRPVRIGGIAKGSGMIHPNMATMLGVITTDAAVAPSLWRAILQHGVAKSFNQITVDGDTSTNDTVLGLASGKAGGDVISDPKSSEAKELDAAVTALLQGLAKSVAWDGEGATCLIEVTAKGAPDDAAAAIIARSVAASSLVKAAVYGHDPNWGRIACAAGYAGVPYNQNDMFIRLGDLALMENGQPLPFDKDAASKYLKDVTSVHGTVYIQLDVGTGPGNGIAWGCDLSYDYVKINAEYTT</sequence>
<keyword evidence="7 10" id="KW-0511">Multifunctional enzyme</keyword>
<dbReference type="CDD" id="cd02152">
    <property type="entry name" value="OAT"/>
    <property type="match status" value="1"/>
</dbReference>
<feature type="binding site" evidence="10">
    <location>
        <position position="295"/>
    </location>
    <ligand>
        <name>substrate</name>
    </ligand>
</feature>
<feature type="chain" id="PRO_5043064193" description="Arginine biosynthesis bifunctional protein ArgJ beta chain" evidence="10">
    <location>
        <begin position="306"/>
        <end position="525"/>
    </location>
</feature>
<dbReference type="Gene3D" id="3.60.70.12">
    <property type="entry name" value="L-amino peptidase D-ALA esterase/amidase"/>
    <property type="match status" value="1"/>
</dbReference>
<evidence type="ECO:0000313" key="12">
    <source>
        <dbReference type="Proteomes" id="UP001438707"/>
    </source>
</evidence>